<accession>A0A8S2YRX9</accession>
<comment type="caution">
    <text evidence="1">The sequence shown here is derived from an EMBL/GenBank/DDBJ whole genome shotgun (WGS) entry which is preliminary data.</text>
</comment>
<evidence type="ECO:0000313" key="2">
    <source>
        <dbReference type="EMBL" id="CAF4907376.1"/>
    </source>
</evidence>
<dbReference type="AlphaFoldDB" id="A0A8S2YRX9"/>
<dbReference type="EMBL" id="CAJOBH010091594">
    <property type="protein sequence ID" value="CAF4567842.1"/>
    <property type="molecule type" value="Genomic_DNA"/>
</dbReference>
<sequence length="71" mass="8296">MLNNYEDILNWTKENDIMILDRGFRDSLGVIKALGIDTAMPSFLGKNRRQFDAYDANRSRFVTKLRWVVEG</sequence>
<gene>
    <name evidence="1" type="ORF">BYL167_LOCUS38782</name>
    <name evidence="2" type="ORF">GIL414_LOCUS52150</name>
</gene>
<protein>
    <submittedName>
        <fullName evidence="1">Uncharacterized protein</fullName>
    </submittedName>
</protein>
<proteinExistence type="predicted"/>
<feature type="non-terminal residue" evidence="1">
    <location>
        <position position="71"/>
    </location>
</feature>
<dbReference type="EMBL" id="CAJOBJ010177923">
    <property type="protein sequence ID" value="CAF4907376.1"/>
    <property type="molecule type" value="Genomic_DNA"/>
</dbReference>
<reference evidence="1" key="1">
    <citation type="submission" date="2021-02" db="EMBL/GenBank/DDBJ databases">
        <authorList>
            <person name="Nowell W R."/>
        </authorList>
    </citation>
    <scope>NUCLEOTIDE SEQUENCE</scope>
</reference>
<name>A0A8S2YRX9_9BILA</name>
<dbReference type="Proteomes" id="UP000681967">
    <property type="component" value="Unassembled WGS sequence"/>
</dbReference>
<dbReference type="Proteomes" id="UP000681720">
    <property type="component" value="Unassembled WGS sequence"/>
</dbReference>
<evidence type="ECO:0000313" key="1">
    <source>
        <dbReference type="EMBL" id="CAF4567842.1"/>
    </source>
</evidence>
<organism evidence="1 3">
    <name type="scientific">Rotaria magnacalcarata</name>
    <dbReference type="NCBI Taxonomy" id="392030"/>
    <lineage>
        <taxon>Eukaryota</taxon>
        <taxon>Metazoa</taxon>
        <taxon>Spiralia</taxon>
        <taxon>Gnathifera</taxon>
        <taxon>Rotifera</taxon>
        <taxon>Eurotatoria</taxon>
        <taxon>Bdelloidea</taxon>
        <taxon>Philodinida</taxon>
        <taxon>Philodinidae</taxon>
        <taxon>Rotaria</taxon>
    </lineage>
</organism>
<evidence type="ECO:0000313" key="3">
    <source>
        <dbReference type="Proteomes" id="UP000681967"/>
    </source>
</evidence>